<dbReference type="KEGG" id="nue:C5F50_05000"/>
<dbReference type="AlphaFoldDB" id="A0A7D5R2X3"/>
<proteinExistence type="predicted"/>
<gene>
    <name evidence="1" type="ORF">C5F50_05000</name>
</gene>
<protein>
    <submittedName>
        <fullName evidence="1">Uncharacterized protein</fullName>
    </submittedName>
</protein>
<reference evidence="1 2" key="1">
    <citation type="submission" date="2018-02" db="EMBL/GenBank/DDBJ databases">
        <title>Complete genome of Nitrosopumilus ureaphilus PS0.</title>
        <authorList>
            <person name="Qin W."/>
            <person name="Zheng Y."/>
            <person name="Stahl D.A."/>
        </authorList>
    </citation>
    <scope>NUCLEOTIDE SEQUENCE [LARGE SCALE GENOMIC DNA]</scope>
    <source>
        <strain evidence="1 2">PS0</strain>
    </source>
</reference>
<evidence type="ECO:0000313" key="2">
    <source>
        <dbReference type="Proteomes" id="UP000509478"/>
    </source>
</evidence>
<sequence length="133" mass="15442">MSIIFLILIILVSSFLIYDALGNNGNVVWSKAYWIITFAQIPDSQWAEKYDLYPIVIAYKQKYPDTILTQDLGYVGKYLDYTVSNLTNSPRLHIWIINDDRDHFYLKCEDSFKSSPITVPMQVSDFNCNDQTP</sequence>
<evidence type="ECO:0000313" key="1">
    <source>
        <dbReference type="EMBL" id="QLH06500.1"/>
    </source>
</evidence>
<dbReference type="EMBL" id="CP026995">
    <property type="protein sequence ID" value="QLH06500.1"/>
    <property type="molecule type" value="Genomic_DNA"/>
</dbReference>
<organism evidence="1 2">
    <name type="scientific">Nitrosopumilus ureiphilus</name>
    <dbReference type="NCBI Taxonomy" id="1470067"/>
    <lineage>
        <taxon>Archaea</taxon>
        <taxon>Nitrososphaerota</taxon>
        <taxon>Nitrososphaeria</taxon>
        <taxon>Nitrosopumilales</taxon>
        <taxon>Nitrosopumilaceae</taxon>
        <taxon>Nitrosopumilus</taxon>
    </lineage>
</organism>
<name>A0A7D5R2X3_9ARCH</name>
<accession>A0A7D5R2X3</accession>
<dbReference type="Proteomes" id="UP000509478">
    <property type="component" value="Chromosome"/>
</dbReference>
<keyword evidence="2" id="KW-1185">Reference proteome</keyword>